<evidence type="ECO:0000256" key="6">
    <source>
        <dbReference type="RuleBase" id="RU363067"/>
    </source>
</evidence>
<comment type="similarity">
    <text evidence="6">Belongs to the cyclic nucleotide phosphodiesterase family.</text>
</comment>
<dbReference type="eggNOG" id="KOG3689">
    <property type="taxonomic scope" value="Eukaryota"/>
</dbReference>
<dbReference type="PRINTS" id="PR00387">
    <property type="entry name" value="PDIESTERASE1"/>
</dbReference>
<feature type="binding site" evidence="4">
    <location>
        <begin position="212"/>
        <end position="216"/>
    </location>
    <ligand>
        <name>AMP</name>
        <dbReference type="ChEBI" id="CHEBI:456215"/>
    </ligand>
</feature>
<dbReference type="InterPro" id="IPR002073">
    <property type="entry name" value="PDEase_catalytic_dom"/>
</dbReference>
<feature type="binding site" evidence="5">
    <location>
        <position position="253"/>
    </location>
    <ligand>
        <name>Zn(2+)</name>
        <dbReference type="ChEBI" id="CHEBI:29105"/>
        <label>2</label>
    </ligand>
</feature>
<keyword evidence="9" id="KW-1185">Reference proteome</keyword>
<evidence type="ECO:0000313" key="9">
    <source>
        <dbReference type="Proteomes" id="UP000001542"/>
    </source>
</evidence>
<dbReference type="KEGG" id="tva:5464019"/>
<evidence type="ECO:0000313" key="8">
    <source>
        <dbReference type="EMBL" id="EAY18510.1"/>
    </source>
</evidence>
<dbReference type="GO" id="GO:0047555">
    <property type="term" value="F:3',5'-cyclic-GMP phosphodiesterase activity"/>
    <property type="evidence" value="ECO:0000318"/>
    <property type="project" value="GO_Central"/>
</dbReference>
<dbReference type="InterPro" id="IPR003607">
    <property type="entry name" value="HD/PDEase_dom"/>
</dbReference>
<feature type="binding site" evidence="4">
    <location>
        <position position="253"/>
    </location>
    <ligand>
        <name>AMP</name>
        <dbReference type="ChEBI" id="CHEBI:456215"/>
    </ligand>
</feature>
<accession>A2DM90</accession>
<feature type="binding site" evidence="4">
    <location>
        <position position="362"/>
    </location>
    <ligand>
        <name>AMP</name>
        <dbReference type="ChEBI" id="CHEBI:456215"/>
    </ligand>
</feature>
<feature type="domain" description="PDEase" evidence="7">
    <location>
        <begin position="134"/>
        <end position="457"/>
    </location>
</feature>
<evidence type="ECO:0000256" key="2">
    <source>
        <dbReference type="ARBA" id="ARBA00022801"/>
    </source>
</evidence>
<reference evidence="8" key="2">
    <citation type="journal article" date="2007" name="Science">
        <title>Draft genome sequence of the sexually transmitted pathogen Trichomonas vaginalis.</title>
        <authorList>
            <person name="Carlton J.M."/>
            <person name="Hirt R.P."/>
            <person name="Silva J.C."/>
            <person name="Delcher A.L."/>
            <person name="Schatz M."/>
            <person name="Zhao Q."/>
            <person name="Wortman J.R."/>
            <person name="Bidwell S.L."/>
            <person name="Alsmark U.C.M."/>
            <person name="Besteiro S."/>
            <person name="Sicheritz-Ponten T."/>
            <person name="Noel C.J."/>
            <person name="Dacks J.B."/>
            <person name="Foster P.G."/>
            <person name="Simillion C."/>
            <person name="Van de Peer Y."/>
            <person name="Miranda-Saavedra D."/>
            <person name="Barton G.J."/>
            <person name="Westrop G.D."/>
            <person name="Mueller S."/>
            <person name="Dessi D."/>
            <person name="Fiori P.L."/>
            <person name="Ren Q."/>
            <person name="Paulsen I."/>
            <person name="Zhang H."/>
            <person name="Bastida-Corcuera F.D."/>
            <person name="Simoes-Barbosa A."/>
            <person name="Brown M.T."/>
            <person name="Hayes R.D."/>
            <person name="Mukherjee M."/>
            <person name="Okumura C.Y."/>
            <person name="Schneider R."/>
            <person name="Smith A.J."/>
            <person name="Vanacova S."/>
            <person name="Villalvazo M."/>
            <person name="Haas B.J."/>
            <person name="Pertea M."/>
            <person name="Feldblyum T.V."/>
            <person name="Utterback T.R."/>
            <person name="Shu C.L."/>
            <person name="Osoegawa K."/>
            <person name="de Jong P.J."/>
            <person name="Hrdy I."/>
            <person name="Horvathova L."/>
            <person name="Zubacova Z."/>
            <person name="Dolezal P."/>
            <person name="Malik S.B."/>
            <person name="Logsdon J.M. Jr."/>
            <person name="Henze K."/>
            <person name="Gupta A."/>
            <person name="Wang C.C."/>
            <person name="Dunne R.L."/>
            <person name="Upcroft J.A."/>
            <person name="Upcroft P."/>
            <person name="White O."/>
            <person name="Salzberg S.L."/>
            <person name="Tang P."/>
            <person name="Chiu C.-H."/>
            <person name="Lee Y.-S."/>
            <person name="Embley T.M."/>
            <person name="Coombs G.H."/>
            <person name="Mottram J.C."/>
            <person name="Tachezy J."/>
            <person name="Fraser-Liggett C.M."/>
            <person name="Johnson P.J."/>
        </authorList>
    </citation>
    <scope>NUCLEOTIDE SEQUENCE [LARGE SCALE GENOMIC DNA]</scope>
    <source>
        <strain evidence="8">G3</strain>
    </source>
</reference>
<comment type="cofactor">
    <cofactor evidence="6">
        <name>a divalent metal cation</name>
        <dbReference type="ChEBI" id="CHEBI:60240"/>
    </cofactor>
    <text evidence="6">Binds 2 divalent metal cations per subunit. Site 1 may preferentially bind zinc ions, while site 2 has a preference for magnesium and/or manganese ions.</text>
</comment>
<dbReference type="PANTHER" id="PTHR11347">
    <property type="entry name" value="CYCLIC NUCLEOTIDE PHOSPHODIESTERASE"/>
    <property type="match status" value="1"/>
</dbReference>
<dbReference type="PROSITE" id="PS51845">
    <property type="entry name" value="PDEASE_I_2"/>
    <property type="match status" value="1"/>
</dbReference>
<feature type="binding site" evidence="4">
    <location>
        <position position="414"/>
    </location>
    <ligand>
        <name>AMP</name>
        <dbReference type="ChEBI" id="CHEBI:456215"/>
    </ligand>
</feature>
<reference evidence="8" key="1">
    <citation type="submission" date="2006-10" db="EMBL/GenBank/DDBJ databases">
        <authorList>
            <person name="Amadeo P."/>
            <person name="Zhao Q."/>
            <person name="Wortman J."/>
            <person name="Fraser-Liggett C."/>
            <person name="Carlton J."/>
        </authorList>
    </citation>
    <scope>NUCLEOTIDE SEQUENCE</scope>
    <source>
        <strain evidence="8">G3</strain>
    </source>
</reference>
<dbReference type="InterPro" id="IPR023088">
    <property type="entry name" value="PDEase"/>
</dbReference>
<dbReference type="STRING" id="5722.A2DM90"/>
<dbReference type="EC" id="3.1.4.-" evidence="6"/>
<dbReference type="AlphaFoldDB" id="A2DM90"/>
<dbReference type="InterPro" id="IPR036971">
    <property type="entry name" value="PDEase_catalytic_dom_sf"/>
</dbReference>
<dbReference type="GO" id="GO:0141162">
    <property type="term" value="P:negative regulation of cAMP/PKA signal transduction"/>
    <property type="evidence" value="ECO:0000318"/>
    <property type="project" value="GO_Central"/>
</dbReference>
<sequence length="457" mass="52932">MLSIQQLKQNYKSDLNALVQRATHGLTIAVNASCTIIMKNHPNYKNVYVYSTDIDNFKSDGIYELIPQILPDSFHELRSIKLEKFGNITGTLYANSMRIHSPHGNSFVTCISEAKIDSFPENNIKEIEETVINCRYDFSTVLEHVSTFSQEDIDRFRSYKFSVEVLNTDSVFESIFSFFYSILKDTDIPVDWNEIIAFIVEAQSHYNNVPYHNWRHATDATQFVFYLITMPHVEEMLPPLDRFALLLSVICHDLEHNGHTNDYHRKVNSEFSQEAGPDLPPLENHHQKLAKVLIQKHLKYTLEHLTDEQKENMFRFITEIIFSTDMGKHKFYLEKIVANIGKFDGSIELRILTCQAIMKLADLSNTCRPFDDSCKMAKRLNDEWFIQGDDEKKLGLPISNGMDRDHPTPLPKGQIGFYKFCTQQLLEADQKFFGCFQDIGNQFFSNLSTWEKLASEL</sequence>
<keyword evidence="2 6" id="KW-0378">Hydrolase</keyword>
<organism evidence="8 9">
    <name type="scientific">Trichomonas vaginalis (strain ATCC PRA-98 / G3)</name>
    <dbReference type="NCBI Taxonomy" id="412133"/>
    <lineage>
        <taxon>Eukaryota</taxon>
        <taxon>Metamonada</taxon>
        <taxon>Parabasalia</taxon>
        <taxon>Trichomonadida</taxon>
        <taxon>Trichomonadidae</taxon>
        <taxon>Trichomonas</taxon>
    </lineage>
</organism>
<proteinExistence type="inferred from homology"/>
<dbReference type="GO" id="GO:0007165">
    <property type="term" value="P:signal transduction"/>
    <property type="evidence" value="ECO:0007669"/>
    <property type="project" value="InterPro"/>
</dbReference>
<evidence type="ECO:0000259" key="7">
    <source>
        <dbReference type="PROSITE" id="PS51845"/>
    </source>
</evidence>
<dbReference type="SUPFAM" id="SSF109604">
    <property type="entry name" value="HD-domain/PDEase-like"/>
    <property type="match status" value="1"/>
</dbReference>
<dbReference type="CDD" id="cd00077">
    <property type="entry name" value="HDc"/>
    <property type="match status" value="1"/>
</dbReference>
<dbReference type="InterPro" id="IPR023174">
    <property type="entry name" value="PDEase_CS"/>
</dbReference>
<feature type="binding site" evidence="5">
    <location>
        <position position="362"/>
    </location>
    <ligand>
        <name>Zn(2+)</name>
        <dbReference type="ChEBI" id="CHEBI:29105"/>
        <label>1</label>
    </ligand>
</feature>
<dbReference type="SMART" id="SM00471">
    <property type="entry name" value="HDc"/>
    <property type="match status" value="1"/>
</dbReference>
<feature type="binding site" evidence="5">
    <location>
        <position position="216"/>
    </location>
    <ligand>
        <name>Zn(2+)</name>
        <dbReference type="ChEBI" id="CHEBI:29105"/>
        <label>1</label>
    </ligand>
</feature>
<dbReference type="OMA" id="HATHFFL"/>
<dbReference type="RefSeq" id="XP_001579496.1">
    <property type="nucleotide sequence ID" value="XM_001579446.1"/>
</dbReference>
<dbReference type="Proteomes" id="UP000001542">
    <property type="component" value="Unassembled WGS sequence"/>
</dbReference>
<dbReference type="SMR" id="A2DM90"/>
<feature type="active site" description="Proton donor" evidence="3">
    <location>
        <position position="212"/>
    </location>
</feature>
<dbReference type="Gene3D" id="1.10.1300.10">
    <property type="entry name" value="3'5'-cyclic nucleotide phosphodiesterase, catalytic domain"/>
    <property type="match status" value="1"/>
</dbReference>
<feature type="binding site" evidence="5">
    <location>
        <position position="252"/>
    </location>
    <ligand>
        <name>Zn(2+)</name>
        <dbReference type="ChEBI" id="CHEBI:29105"/>
        <label>1</label>
    </ligand>
</feature>
<dbReference type="GO" id="GO:0004115">
    <property type="term" value="F:3',5'-cyclic-AMP phosphodiesterase activity"/>
    <property type="evidence" value="ECO:0000318"/>
    <property type="project" value="GO_Central"/>
</dbReference>
<protein>
    <recommendedName>
        <fullName evidence="6">Phosphodiesterase</fullName>
        <ecNumber evidence="6">3.1.4.-</ecNumber>
    </recommendedName>
</protein>
<dbReference type="OrthoDB" id="546632at2759"/>
<name>A2DM90_TRIV3</name>
<dbReference type="Pfam" id="PF00233">
    <property type="entry name" value="PDEase_I"/>
    <property type="match status" value="1"/>
</dbReference>
<dbReference type="GO" id="GO:0046872">
    <property type="term" value="F:metal ion binding"/>
    <property type="evidence" value="ECO:0007669"/>
    <property type="project" value="UniProtKB-KW"/>
</dbReference>
<dbReference type="VEuPathDB" id="TrichDB:TVAG_083640"/>
<dbReference type="EMBL" id="DS113218">
    <property type="protein sequence ID" value="EAY18510.1"/>
    <property type="molecule type" value="Genomic_DNA"/>
</dbReference>
<dbReference type="InParanoid" id="A2DM90"/>
<dbReference type="PROSITE" id="PS00126">
    <property type="entry name" value="PDEASE_I_1"/>
    <property type="match status" value="1"/>
</dbReference>
<feature type="binding site" evidence="5">
    <location>
        <position position="253"/>
    </location>
    <ligand>
        <name>Zn(2+)</name>
        <dbReference type="ChEBI" id="CHEBI:29105"/>
        <label>1</label>
    </ligand>
</feature>
<gene>
    <name evidence="8" type="ORF">TVAG_083640</name>
</gene>
<evidence type="ECO:0000256" key="3">
    <source>
        <dbReference type="PIRSR" id="PIRSR623088-1"/>
    </source>
</evidence>
<dbReference type="VEuPathDB" id="TrichDB:TVAGG3_0983680"/>
<evidence type="ECO:0000256" key="1">
    <source>
        <dbReference type="ARBA" id="ARBA00022723"/>
    </source>
</evidence>
<evidence type="ECO:0000256" key="5">
    <source>
        <dbReference type="PIRSR" id="PIRSR623088-3"/>
    </source>
</evidence>
<keyword evidence="1 5" id="KW-0479">Metal-binding</keyword>
<evidence type="ECO:0000256" key="4">
    <source>
        <dbReference type="PIRSR" id="PIRSR623088-2"/>
    </source>
</evidence>